<accession>U4QAU4</accession>
<evidence type="ECO:0000313" key="1">
    <source>
        <dbReference type="EMBL" id="CDI41557.1"/>
    </source>
</evidence>
<dbReference type="AlphaFoldDB" id="U4QAU4"/>
<protein>
    <submittedName>
        <fullName evidence="1">Uncharacterized protein</fullName>
    </submittedName>
</protein>
<sequence>MGFSKKSWYGIDSYVTPWLGKAEKLTSKQ</sequence>
<comment type="caution">
    <text evidence="1">The sequence shown here is derived from an EMBL/GenBank/DDBJ whole genome shotgun (WGS) entry which is preliminary data.</text>
</comment>
<reference evidence="1 2" key="1">
    <citation type="submission" date="2013-09" db="EMBL/GenBank/DDBJ databases">
        <title>Draft Genome Sequence of five Lactobacillus helveticus strains CIRM-BIA 101T, 103, 104, 951 and 953 isolated from milk product.</title>
        <authorList>
            <person name="Valence F."/>
            <person name="Chuat V."/>
            <person name="Ma L."/>
            <person name="Creno S."/>
            <person name="Falentin H."/>
            <person name="Lortal S."/>
            <person name="Bizet C."/>
            <person name="Clermont D."/>
            <person name="Loux V."/>
            <person name="Bouchier C."/>
            <person name="Cousin S."/>
        </authorList>
    </citation>
    <scope>NUCLEOTIDE SEQUENCE [LARGE SCALE GENOMIC DNA]</scope>
    <source>
        <strain evidence="1 2">CIRM-BIA 953</strain>
    </source>
</reference>
<gene>
    <name evidence="1" type="ORF">LHCIRMBIA953_01575</name>
</gene>
<dbReference type="Proteomes" id="UP000017243">
    <property type="component" value="Unassembled WGS sequence"/>
</dbReference>
<organism evidence="1 2">
    <name type="scientific">Lactobacillus helveticus CIRM-BIA 953</name>
    <dbReference type="NCBI Taxonomy" id="1226335"/>
    <lineage>
        <taxon>Bacteria</taxon>
        <taxon>Bacillati</taxon>
        <taxon>Bacillota</taxon>
        <taxon>Bacilli</taxon>
        <taxon>Lactobacillales</taxon>
        <taxon>Lactobacillaceae</taxon>
        <taxon>Lactobacillus</taxon>
    </lineage>
</organism>
<name>U4QAU4_LACHE</name>
<dbReference type="EMBL" id="CBUH010000026">
    <property type="protein sequence ID" value="CDI41557.1"/>
    <property type="molecule type" value="Genomic_DNA"/>
</dbReference>
<evidence type="ECO:0000313" key="2">
    <source>
        <dbReference type="Proteomes" id="UP000017243"/>
    </source>
</evidence>
<proteinExistence type="predicted"/>